<dbReference type="NCBIfam" id="TIGR01163">
    <property type="entry name" value="rpe"/>
    <property type="match status" value="1"/>
</dbReference>
<feature type="binding site" evidence="10 14">
    <location>
        <position position="66"/>
    </location>
    <ligand>
        <name>substrate</name>
    </ligand>
</feature>
<protein>
    <recommendedName>
        <fullName evidence="7 10">Ribulose-phosphate 3-epimerase</fullName>
        <ecNumber evidence="7 10">5.1.3.1</ecNumber>
    </recommendedName>
</protein>
<evidence type="ECO:0000256" key="3">
    <source>
        <dbReference type="ARBA" id="ARBA00001941"/>
    </source>
</evidence>
<name>A0A101FY78_9CHLR</name>
<feature type="binding site" evidence="10 13">
    <location>
        <position position="66"/>
    </location>
    <ligand>
        <name>a divalent metal cation</name>
        <dbReference type="ChEBI" id="CHEBI:60240"/>
    </ligand>
</feature>
<feature type="binding site" evidence="10 14">
    <location>
        <begin position="142"/>
        <end position="145"/>
    </location>
    <ligand>
        <name>substrate</name>
    </ligand>
</feature>
<dbReference type="Proteomes" id="UP000064249">
    <property type="component" value="Unassembled WGS sequence"/>
</dbReference>
<evidence type="ECO:0000256" key="7">
    <source>
        <dbReference type="ARBA" id="ARBA00013188"/>
    </source>
</evidence>
<dbReference type="EC" id="5.1.3.1" evidence="7 10"/>
<keyword evidence="10 11" id="KW-0119">Carbohydrate metabolism</keyword>
<evidence type="ECO:0000313" key="16">
    <source>
        <dbReference type="Proteomes" id="UP000064249"/>
    </source>
</evidence>
<dbReference type="InterPro" id="IPR026019">
    <property type="entry name" value="Ribul_P_3_epim"/>
</dbReference>
<evidence type="ECO:0000313" key="15">
    <source>
        <dbReference type="EMBL" id="KUK46665.1"/>
    </source>
</evidence>
<dbReference type="InterPro" id="IPR011060">
    <property type="entry name" value="RibuloseP-bd_barrel"/>
</dbReference>
<dbReference type="GO" id="GO:0004750">
    <property type="term" value="F:D-ribulose-phosphate 3-epimerase activity"/>
    <property type="evidence" value="ECO:0007669"/>
    <property type="project" value="UniProtKB-UniRule"/>
</dbReference>
<comment type="caution">
    <text evidence="15">The sequence shown here is derived from an EMBL/GenBank/DDBJ whole genome shotgun (WGS) entry which is preliminary data.</text>
</comment>
<dbReference type="Pfam" id="PF00834">
    <property type="entry name" value="Ribul_P_3_epim"/>
    <property type="match status" value="1"/>
</dbReference>
<keyword evidence="13" id="KW-0464">Manganese</keyword>
<dbReference type="PROSITE" id="PS01085">
    <property type="entry name" value="RIBUL_P_3_EPIMER_1"/>
    <property type="match status" value="1"/>
</dbReference>
<dbReference type="GO" id="GO:0005737">
    <property type="term" value="C:cytoplasm"/>
    <property type="evidence" value="ECO:0007669"/>
    <property type="project" value="UniProtKB-ARBA"/>
</dbReference>
<comment type="similarity">
    <text evidence="6 10 11">Belongs to the ribulose-phosphate 3-epimerase family.</text>
</comment>
<evidence type="ECO:0000256" key="13">
    <source>
        <dbReference type="PIRSR" id="PIRSR001461-2"/>
    </source>
</evidence>
<evidence type="ECO:0000256" key="5">
    <source>
        <dbReference type="ARBA" id="ARBA00001954"/>
    </source>
</evidence>
<dbReference type="InterPro" id="IPR013785">
    <property type="entry name" value="Aldolase_TIM"/>
</dbReference>
<dbReference type="GO" id="GO:0019323">
    <property type="term" value="P:pentose catabolic process"/>
    <property type="evidence" value="ECO:0007669"/>
    <property type="project" value="UniProtKB-UniRule"/>
</dbReference>
<comment type="cofactor">
    <cofactor evidence="2">
        <name>Mn(2+)</name>
        <dbReference type="ChEBI" id="CHEBI:29035"/>
    </cofactor>
</comment>
<keyword evidence="9 10" id="KW-0413">Isomerase</keyword>
<dbReference type="PANTHER" id="PTHR11749">
    <property type="entry name" value="RIBULOSE-5-PHOSPHATE-3-EPIMERASE"/>
    <property type="match status" value="1"/>
</dbReference>
<proteinExistence type="inferred from homology"/>
<dbReference type="EMBL" id="LGFU01000013">
    <property type="protein sequence ID" value="KUK46665.1"/>
    <property type="molecule type" value="Genomic_DNA"/>
</dbReference>
<evidence type="ECO:0000256" key="11">
    <source>
        <dbReference type="PIRNR" id="PIRNR001461"/>
    </source>
</evidence>
<dbReference type="FunFam" id="3.20.20.70:FF:000004">
    <property type="entry name" value="Ribulose-phosphate 3-epimerase"/>
    <property type="match status" value="1"/>
</dbReference>
<dbReference type="CDD" id="cd00429">
    <property type="entry name" value="RPE"/>
    <property type="match status" value="1"/>
</dbReference>
<evidence type="ECO:0000256" key="6">
    <source>
        <dbReference type="ARBA" id="ARBA00009541"/>
    </source>
</evidence>
<evidence type="ECO:0000256" key="1">
    <source>
        <dbReference type="ARBA" id="ARBA00001782"/>
    </source>
</evidence>
<feature type="binding site" evidence="10">
    <location>
        <begin position="175"/>
        <end position="177"/>
    </location>
    <ligand>
        <name>substrate</name>
    </ligand>
</feature>
<feature type="binding site" evidence="10 13">
    <location>
        <position position="35"/>
    </location>
    <ligand>
        <name>a divalent metal cation</name>
        <dbReference type="ChEBI" id="CHEBI:60240"/>
    </ligand>
</feature>
<feature type="binding site" evidence="10 14">
    <location>
        <position position="8"/>
    </location>
    <ligand>
        <name>substrate</name>
    </ligand>
</feature>
<comment type="function">
    <text evidence="10">Catalyzes the reversible epimerization of D-ribulose 5-phosphate to D-xylulose 5-phosphate.</text>
</comment>
<dbReference type="PROSITE" id="PS01086">
    <property type="entry name" value="RIBUL_P_3_EPIMER_2"/>
    <property type="match status" value="1"/>
</dbReference>
<keyword evidence="13" id="KW-0170">Cobalt</keyword>
<evidence type="ECO:0000256" key="9">
    <source>
        <dbReference type="ARBA" id="ARBA00023235"/>
    </source>
</evidence>
<dbReference type="AlphaFoldDB" id="A0A101FY78"/>
<reference evidence="15 16" key="1">
    <citation type="journal article" date="2015" name="MBio">
        <title>Genome-Resolved Metagenomic Analysis Reveals Roles for Candidate Phyla and Other Microbial Community Members in Biogeochemical Transformations in Oil Reservoirs.</title>
        <authorList>
            <person name="Hu P."/>
            <person name="Tom L."/>
            <person name="Singh A."/>
            <person name="Thomas B.C."/>
            <person name="Baker B.J."/>
            <person name="Piceno Y.M."/>
            <person name="Andersen G.L."/>
            <person name="Banfield J.F."/>
        </authorList>
    </citation>
    <scope>NUCLEOTIDE SEQUENCE [LARGE SCALE GENOMIC DNA]</scope>
    <source>
        <strain evidence="15">46_16</strain>
    </source>
</reference>
<organism evidence="15 16">
    <name type="scientific">Anaerolinea thermophila</name>
    <dbReference type="NCBI Taxonomy" id="167964"/>
    <lineage>
        <taxon>Bacteria</taxon>
        <taxon>Bacillati</taxon>
        <taxon>Chloroflexota</taxon>
        <taxon>Anaerolineae</taxon>
        <taxon>Anaerolineales</taxon>
        <taxon>Anaerolineaceae</taxon>
        <taxon>Anaerolinea</taxon>
    </lineage>
</organism>
<feature type="active site" description="Proton donor" evidence="10 12">
    <location>
        <position position="175"/>
    </location>
</feature>
<feature type="binding site" evidence="14">
    <location>
        <position position="177"/>
    </location>
    <ligand>
        <name>substrate</name>
    </ligand>
</feature>
<dbReference type="GO" id="GO:0046872">
    <property type="term" value="F:metal ion binding"/>
    <property type="evidence" value="ECO:0007669"/>
    <property type="project" value="UniProtKB-UniRule"/>
</dbReference>
<comment type="cofactor">
    <cofactor evidence="3">
        <name>Co(2+)</name>
        <dbReference type="ChEBI" id="CHEBI:48828"/>
    </cofactor>
</comment>
<feature type="active site" description="Proton acceptor" evidence="10 12">
    <location>
        <position position="35"/>
    </location>
</feature>
<feature type="binding site" evidence="10 13">
    <location>
        <position position="175"/>
    </location>
    <ligand>
        <name>a divalent metal cation</name>
        <dbReference type="ChEBI" id="CHEBI:60240"/>
    </ligand>
</feature>
<dbReference type="PATRIC" id="fig|167964.4.peg.945"/>
<comment type="catalytic activity">
    <reaction evidence="1 10 11">
        <text>D-ribulose 5-phosphate = D-xylulose 5-phosphate</text>
        <dbReference type="Rhea" id="RHEA:13677"/>
        <dbReference type="ChEBI" id="CHEBI:57737"/>
        <dbReference type="ChEBI" id="CHEBI:58121"/>
        <dbReference type="EC" id="5.1.3.1"/>
    </reaction>
</comment>
<comment type="pathway">
    <text evidence="10">Carbohydrate degradation.</text>
</comment>
<dbReference type="NCBIfam" id="NF004076">
    <property type="entry name" value="PRK05581.1-4"/>
    <property type="match status" value="1"/>
</dbReference>
<evidence type="ECO:0000256" key="2">
    <source>
        <dbReference type="ARBA" id="ARBA00001936"/>
    </source>
</evidence>
<evidence type="ECO:0000256" key="4">
    <source>
        <dbReference type="ARBA" id="ARBA00001947"/>
    </source>
</evidence>
<keyword evidence="8 10" id="KW-0479">Metal-binding</keyword>
<feature type="binding site" evidence="10 14">
    <location>
        <begin position="197"/>
        <end position="198"/>
    </location>
    <ligand>
        <name>substrate</name>
    </ligand>
</feature>
<gene>
    <name evidence="10" type="primary">rpe</name>
    <name evidence="15" type="ORF">XD73_0448</name>
</gene>
<dbReference type="PIRSF" id="PIRSF001461">
    <property type="entry name" value="RPE"/>
    <property type="match status" value="1"/>
</dbReference>
<feature type="binding site" evidence="10 13">
    <location>
        <position position="33"/>
    </location>
    <ligand>
        <name>a divalent metal cation</name>
        <dbReference type="ChEBI" id="CHEBI:60240"/>
    </ligand>
</feature>
<evidence type="ECO:0000256" key="10">
    <source>
        <dbReference type="HAMAP-Rule" id="MF_02227"/>
    </source>
</evidence>
<dbReference type="SUPFAM" id="SSF51366">
    <property type="entry name" value="Ribulose-phoshate binding barrel"/>
    <property type="match status" value="1"/>
</dbReference>
<comment type="cofactor">
    <cofactor evidence="4">
        <name>Zn(2+)</name>
        <dbReference type="ChEBI" id="CHEBI:29105"/>
    </cofactor>
</comment>
<keyword evidence="13" id="KW-0862">Zinc</keyword>
<comment type="cofactor">
    <cofactor evidence="10 13">
        <name>a divalent metal cation</name>
        <dbReference type="ChEBI" id="CHEBI:60240"/>
    </cofactor>
    <text evidence="10 13">Binds 1 divalent metal cation per subunit.</text>
</comment>
<evidence type="ECO:0000256" key="8">
    <source>
        <dbReference type="ARBA" id="ARBA00022723"/>
    </source>
</evidence>
<dbReference type="HAMAP" id="MF_02227">
    <property type="entry name" value="RPE"/>
    <property type="match status" value="1"/>
</dbReference>
<comment type="cofactor">
    <cofactor evidence="5">
        <name>Fe(2+)</name>
        <dbReference type="ChEBI" id="CHEBI:29033"/>
    </cofactor>
</comment>
<evidence type="ECO:0000256" key="12">
    <source>
        <dbReference type="PIRSR" id="PIRSR001461-1"/>
    </source>
</evidence>
<accession>A0A101FY78</accession>
<dbReference type="InterPro" id="IPR000056">
    <property type="entry name" value="Ribul_P_3_epim-like"/>
</dbReference>
<dbReference type="Gene3D" id="3.20.20.70">
    <property type="entry name" value="Aldolase class I"/>
    <property type="match status" value="1"/>
</dbReference>
<sequence length="220" mass="24016">MKKIINASILNADFSQLENQLEEASAAGIDWIHLDIMDGHFVPNISMGPSMAKTCRRISALPMDAHLMISNPNQFIPAFADAGVNLISVHIEQDIHIHRTLQNIKDHNCRAGIVLNPGTPVSSIESVMDMVDLVLVMSVDPGFGGQKFLLPVLDKIQMVRKMIDAQNRDIYLQVDGGIDTETLPFVIDAGADSFVIGSAIFNNQIGIQQSVTNLKKLIGS</sequence>
<dbReference type="GO" id="GO:0006098">
    <property type="term" value="P:pentose-phosphate shunt"/>
    <property type="evidence" value="ECO:0007669"/>
    <property type="project" value="UniProtKB-UniRule"/>
</dbReference>
<evidence type="ECO:0000256" key="14">
    <source>
        <dbReference type="PIRSR" id="PIRSR001461-3"/>
    </source>
</evidence>